<keyword evidence="2" id="KW-0560">Oxidoreductase</keyword>
<dbReference type="AlphaFoldDB" id="A0A381XGZ8"/>
<dbReference type="EMBL" id="UINC01015011">
    <property type="protein sequence ID" value="SVA63553.1"/>
    <property type="molecule type" value="Genomic_DNA"/>
</dbReference>
<evidence type="ECO:0000256" key="2">
    <source>
        <dbReference type="ARBA" id="ARBA00023002"/>
    </source>
</evidence>
<dbReference type="InterPro" id="IPR036291">
    <property type="entry name" value="NAD(P)-bd_dom_sf"/>
</dbReference>
<dbReference type="Pfam" id="PF13561">
    <property type="entry name" value="adh_short_C2"/>
    <property type="match status" value="1"/>
</dbReference>
<dbReference type="PRINTS" id="PR00081">
    <property type="entry name" value="GDHRDH"/>
</dbReference>
<evidence type="ECO:0008006" key="4">
    <source>
        <dbReference type="Google" id="ProtNLM"/>
    </source>
</evidence>
<protein>
    <recommendedName>
        <fullName evidence="4">Short-chain dehydrogenase/reductase SDR</fullName>
    </recommendedName>
</protein>
<gene>
    <name evidence="3" type="ORF">METZ01_LOCUS116407</name>
</gene>
<organism evidence="3">
    <name type="scientific">marine metagenome</name>
    <dbReference type="NCBI Taxonomy" id="408172"/>
    <lineage>
        <taxon>unclassified sequences</taxon>
        <taxon>metagenomes</taxon>
        <taxon>ecological metagenomes</taxon>
    </lineage>
</organism>
<dbReference type="NCBIfam" id="NF005559">
    <property type="entry name" value="PRK07231.1"/>
    <property type="match status" value="1"/>
</dbReference>
<dbReference type="FunFam" id="3.40.50.720:FF:000084">
    <property type="entry name" value="Short-chain dehydrogenase reductase"/>
    <property type="match status" value="1"/>
</dbReference>
<dbReference type="PRINTS" id="PR00080">
    <property type="entry name" value="SDRFAMILY"/>
</dbReference>
<dbReference type="InterPro" id="IPR002347">
    <property type="entry name" value="SDR_fam"/>
</dbReference>
<accession>A0A381XGZ8</accession>
<dbReference type="SUPFAM" id="SSF51735">
    <property type="entry name" value="NAD(P)-binding Rossmann-fold domains"/>
    <property type="match status" value="1"/>
</dbReference>
<dbReference type="PROSITE" id="PS00061">
    <property type="entry name" value="ADH_SHORT"/>
    <property type="match status" value="1"/>
</dbReference>
<evidence type="ECO:0000313" key="3">
    <source>
        <dbReference type="EMBL" id="SVA63553.1"/>
    </source>
</evidence>
<proteinExistence type="inferred from homology"/>
<comment type="similarity">
    <text evidence="1">Belongs to the short-chain dehydrogenases/reductases (SDR) family.</text>
</comment>
<dbReference type="CDD" id="cd05233">
    <property type="entry name" value="SDR_c"/>
    <property type="match status" value="1"/>
</dbReference>
<dbReference type="InterPro" id="IPR020904">
    <property type="entry name" value="Sc_DH/Rdtase_CS"/>
</dbReference>
<evidence type="ECO:0000256" key="1">
    <source>
        <dbReference type="ARBA" id="ARBA00006484"/>
    </source>
</evidence>
<reference evidence="3" key="1">
    <citation type="submission" date="2018-05" db="EMBL/GenBank/DDBJ databases">
        <authorList>
            <person name="Lanie J.A."/>
            <person name="Ng W.-L."/>
            <person name="Kazmierczak K.M."/>
            <person name="Andrzejewski T.M."/>
            <person name="Davidsen T.M."/>
            <person name="Wayne K.J."/>
            <person name="Tettelin H."/>
            <person name="Glass J.I."/>
            <person name="Rusch D."/>
            <person name="Podicherti R."/>
            <person name="Tsui H.-C.T."/>
            <person name="Winkler M.E."/>
        </authorList>
    </citation>
    <scope>NUCLEOTIDE SEQUENCE</scope>
</reference>
<sequence length="261" mass="27326">MKERNVAVRLEGKNAIVTGSGNGIGRAIALRFAREGANVTVAEIEEDSGRDTVEVIQKAGGAAVYSKTDTSDGASVKQTVSNAIGAHGDVDILINNAAAFVFGNIETITPDDWARVFGVNVIGYANCVREILPSMRSNGGGAIVNIASVSSFIAQPEFIPYNASKGAVAQLTRCLAMDLAADNVRVNAVCPGSIRTRATDRHIDSLGLDPEKAYVEFGQDSLMKRMGTPDEIASGALFLASDEASFMTGTHMVIDGGATID</sequence>
<dbReference type="GO" id="GO:0016491">
    <property type="term" value="F:oxidoreductase activity"/>
    <property type="evidence" value="ECO:0007669"/>
    <property type="project" value="UniProtKB-KW"/>
</dbReference>
<dbReference type="PANTHER" id="PTHR24321:SF8">
    <property type="entry name" value="ESTRADIOL 17-BETA-DEHYDROGENASE 8-RELATED"/>
    <property type="match status" value="1"/>
</dbReference>
<dbReference type="PANTHER" id="PTHR24321">
    <property type="entry name" value="DEHYDROGENASES, SHORT CHAIN"/>
    <property type="match status" value="1"/>
</dbReference>
<name>A0A381XGZ8_9ZZZZ</name>
<dbReference type="Gene3D" id="3.40.50.720">
    <property type="entry name" value="NAD(P)-binding Rossmann-like Domain"/>
    <property type="match status" value="1"/>
</dbReference>